<comment type="subcellular location">
    <subcellularLocation>
        <location evidence="1">Cytoplasm</location>
        <location evidence="1">Cytoskeleton</location>
        <location evidence="1">Cilium axoneme</location>
    </subcellularLocation>
</comment>
<dbReference type="FunFam" id="3.30.40.10:FF:000489">
    <property type="entry name" value="E3 ubiquitin-protein ligase PRT1"/>
    <property type="match status" value="1"/>
</dbReference>
<dbReference type="InterPro" id="IPR001841">
    <property type="entry name" value="Znf_RING"/>
</dbReference>
<keyword evidence="10" id="KW-1185">Reference proteome</keyword>
<proteinExistence type="predicted"/>
<reference evidence="9 10" key="1">
    <citation type="journal article" date="2018" name="Plant J.">
        <title>Genome sequences of Chlorella sorokiniana UTEX 1602 and Micractinium conductrix SAG 241.80: implications to maltose excretion by a green alga.</title>
        <authorList>
            <person name="Arriola M.B."/>
            <person name="Velmurugan N."/>
            <person name="Zhang Y."/>
            <person name="Plunkett M.H."/>
            <person name="Hondzo H."/>
            <person name="Barney B.M."/>
        </authorList>
    </citation>
    <scope>NUCLEOTIDE SEQUENCE [LARGE SCALE GENOMIC DNA]</scope>
    <source>
        <strain evidence="9 10">SAG 241.80</strain>
    </source>
</reference>
<feature type="domain" description="ZZ-type" evidence="8">
    <location>
        <begin position="321"/>
        <end position="386"/>
    </location>
</feature>
<dbReference type="GO" id="GO:0043161">
    <property type="term" value="P:proteasome-mediated ubiquitin-dependent protein catabolic process"/>
    <property type="evidence" value="ECO:0007669"/>
    <property type="project" value="TreeGrafter"/>
</dbReference>
<dbReference type="AlphaFoldDB" id="A0A2P6VIP6"/>
<dbReference type="InterPro" id="IPR032675">
    <property type="entry name" value="LRR_dom_sf"/>
</dbReference>
<evidence type="ECO:0000256" key="1">
    <source>
        <dbReference type="ARBA" id="ARBA00004430"/>
    </source>
</evidence>
<evidence type="ECO:0000256" key="3">
    <source>
        <dbReference type="ARBA" id="ARBA00022771"/>
    </source>
</evidence>
<feature type="domain" description="RING-type" evidence="7">
    <location>
        <begin position="12"/>
        <end position="53"/>
    </location>
</feature>
<keyword evidence="4" id="KW-0862">Zinc</keyword>
<dbReference type="PANTHER" id="PTHR15898:SF13">
    <property type="entry name" value="BIFUNCTIONAL APOPTOSIS REGULATOR"/>
    <property type="match status" value="1"/>
</dbReference>
<keyword evidence="2" id="KW-0479">Metal-binding</keyword>
<dbReference type="Gene3D" id="3.30.60.90">
    <property type="match status" value="1"/>
</dbReference>
<dbReference type="STRING" id="554055.A0A2P6VIP6"/>
<evidence type="ECO:0000256" key="6">
    <source>
        <dbReference type="SAM" id="MobiDB-lite"/>
    </source>
</evidence>
<dbReference type="SMART" id="SM00256">
    <property type="entry name" value="FBOX"/>
    <property type="match status" value="1"/>
</dbReference>
<dbReference type="GO" id="GO:0005930">
    <property type="term" value="C:axoneme"/>
    <property type="evidence" value="ECO:0007669"/>
    <property type="project" value="UniProtKB-SubCell"/>
</dbReference>
<evidence type="ECO:0000259" key="8">
    <source>
        <dbReference type="PROSITE" id="PS50135"/>
    </source>
</evidence>
<keyword evidence="3 5" id="KW-0863">Zinc-finger</keyword>
<dbReference type="InterPro" id="IPR001810">
    <property type="entry name" value="F-box_dom"/>
</dbReference>
<dbReference type="SUPFAM" id="SSF52047">
    <property type="entry name" value="RNI-like"/>
    <property type="match status" value="1"/>
</dbReference>
<feature type="region of interest" description="Disordered" evidence="6">
    <location>
        <begin position="82"/>
        <end position="107"/>
    </location>
</feature>
<evidence type="ECO:0000256" key="5">
    <source>
        <dbReference type="PROSITE-ProRule" id="PRU00228"/>
    </source>
</evidence>
<dbReference type="InterPro" id="IPR017907">
    <property type="entry name" value="Znf_RING_CS"/>
</dbReference>
<dbReference type="InterPro" id="IPR043145">
    <property type="entry name" value="Znf_ZZ_sf"/>
</dbReference>
<dbReference type="CDD" id="cd02338">
    <property type="entry name" value="ZZ_PCMF_like"/>
    <property type="match status" value="1"/>
</dbReference>
<dbReference type="Gene3D" id="3.80.10.10">
    <property type="entry name" value="Ribonuclease Inhibitor"/>
    <property type="match status" value="1"/>
</dbReference>
<dbReference type="OrthoDB" id="6270329at2759"/>
<dbReference type="SMART" id="SM00291">
    <property type="entry name" value="ZnF_ZZ"/>
    <property type="match status" value="1"/>
</dbReference>
<dbReference type="PROSITE" id="PS00518">
    <property type="entry name" value="ZF_RING_1"/>
    <property type="match status" value="1"/>
</dbReference>
<feature type="compositionally biased region" description="Low complexity" evidence="6">
    <location>
        <begin position="503"/>
        <end position="531"/>
    </location>
</feature>
<dbReference type="Gene3D" id="1.20.1280.50">
    <property type="match status" value="1"/>
</dbReference>
<dbReference type="GO" id="GO:0016874">
    <property type="term" value="F:ligase activity"/>
    <property type="evidence" value="ECO:0007669"/>
    <property type="project" value="UniProtKB-KW"/>
</dbReference>
<dbReference type="SMART" id="SM00184">
    <property type="entry name" value="RING"/>
    <property type="match status" value="2"/>
</dbReference>
<dbReference type="Proteomes" id="UP000239649">
    <property type="component" value="Unassembled WGS sequence"/>
</dbReference>
<dbReference type="Pfam" id="PF13923">
    <property type="entry name" value="zf-C3HC4_2"/>
    <property type="match status" value="1"/>
</dbReference>
<feature type="region of interest" description="Disordered" evidence="6">
    <location>
        <begin position="414"/>
        <end position="531"/>
    </location>
</feature>
<dbReference type="PROSITE" id="PS50089">
    <property type="entry name" value="ZF_RING_2"/>
    <property type="match status" value="1"/>
</dbReference>
<evidence type="ECO:0000313" key="10">
    <source>
        <dbReference type="Proteomes" id="UP000239649"/>
    </source>
</evidence>
<dbReference type="GO" id="GO:0061630">
    <property type="term" value="F:ubiquitin protein ligase activity"/>
    <property type="evidence" value="ECO:0007669"/>
    <property type="project" value="TreeGrafter"/>
</dbReference>
<evidence type="ECO:0000256" key="4">
    <source>
        <dbReference type="ARBA" id="ARBA00022833"/>
    </source>
</evidence>
<protein>
    <submittedName>
        <fullName evidence="9">E3 ubiquitin-ligase PRT1</fullName>
    </submittedName>
</protein>
<feature type="compositionally biased region" description="Low complexity" evidence="6">
    <location>
        <begin position="426"/>
        <end position="469"/>
    </location>
</feature>
<dbReference type="InterPro" id="IPR036047">
    <property type="entry name" value="F-box-like_dom_sf"/>
</dbReference>
<organism evidence="9 10">
    <name type="scientific">Micractinium conductrix</name>
    <dbReference type="NCBI Taxonomy" id="554055"/>
    <lineage>
        <taxon>Eukaryota</taxon>
        <taxon>Viridiplantae</taxon>
        <taxon>Chlorophyta</taxon>
        <taxon>core chlorophytes</taxon>
        <taxon>Trebouxiophyceae</taxon>
        <taxon>Chlorellales</taxon>
        <taxon>Chlorellaceae</taxon>
        <taxon>Chlorella clade</taxon>
        <taxon>Micractinium</taxon>
    </lineage>
</organism>
<dbReference type="SUPFAM" id="SSF57850">
    <property type="entry name" value="RING/U-box"/>
    <property type="match status" value="2"/>
</dbReference>
<accession>A0A2P6VIP6</accession>
<evidence type="ECO:0000259" key="7">
    <source>
        <dbReference type="PROSITE" id="PS50089"/>
    </source>
</evidence>
<dbReference type="GO" id="GO:0008270">
    <property type="term" value="F:zinc ion binding"/>
    <property type="evidence" value="ECO:0007669"/>
    <property type="project" value="UniProtKB-KW"/>
</dbReference>
<dbReference type="InterPro" id="IPR000433">
    <property type="entry name" value="Znf_ZZ"/>
</dbReference>
<name>A0A2P6VIP6_9CHLO</name>
<dbReference type="PANTHER" id="PTHR15898">
    <property type="entry name" value="BIFUNCTIONAL APOPTOSIS REGULATOR"/>
    <property type="match status" value="1"/>
</dbReference>
<feature type="region of interest" description="Disordered" evidence="6">
    <location>
        <begin position="216"/>
        <end position="253"/>
    </location>
</feature>
<evidence type="ECO:0000256" key="2">
    <source>
        <dbReference type="ARBA" id="ARBA00022723"/>
    </source>
</evidence>
<gene>
    <name evidence="9" type="ORF">C2E20_2892</name>
</gene>
<evidence type="ECO:0000313" key="9">
    <source>
        <dbReference type="EMBL" id="PSC73927.1"/>
    </source>
</evidence>
<dbReference type="EMBL" id="LHPF02000006">
    <property type="protein sequence ID" value="PSC73927.1"/>
    <property type="molecule type" value="Genomic_DNA"/>
</dbReference>
<comment type="caution">
    <text evidence="9">The sequence shown here is derived from an EMBL/GenBank/DDBJ whole genome shotgun (WGS) entry which is preliminary data.</text>
</comment>
<dbReference type="SUPFAM" id="SSF81383">
    <property type="entry name" value="F-box domain"/>
    <property type="match status" value="1"/>
</dbReference>
<sequence length="986" mass="106363">MASMPQPDDWRCALCLDTLFKPAVNSPCGHVFCYWCMHRAMSPYAPSACPVCRAKYAHLPAICSKLHHFLACQFPEAYTQRREETEAEERESSYASTEPPSDDVLPQAPDAWQPRHFACDDPRCGRLLCRPLVLNCGHAVCQACLGAGSADGGSGSCGTAAAAPNSSSTGRASAIGGGGVAYECPACGMAARQPSAVCKQLEDLLRQLFPDEARQRAAQSEAELAQRAAAAPAAEGEARPSTPRAAAAGAAGSAALAGTPRRGGAAAEAEVGAVVDPHSTLSPSLASALRRRAAGGGDNGELAERLEANLRRLSAGEGYSWHGVGCDGCGQYPILGRRFQCQDCPDAMGFDLCGACYDRGLSDLVGRFNQRHTPVHSMRLMRPRVTAMHLLQAANPELPMEQLMWLLELTLHGGDDDEEATAPSGQQQAQQQAWQQHHQHHQQQQVAVEAAENSGAAPAPEPGASSGGNVMPVLRRGPRPAFMPGAEHPSPSAYPLQQPEQRQQPACPSEQQPQQQQQQQQQPAGTSEQQQQAQDALLAQVLSHISLKERLRLCLVCRRWRDLAVSPELLQEIDVHVWPGGGVAMSKFRSLLRWLLQHAAHARKVIFSQQPADPDNPFSDEDGTEFSVLLDGCLAACAGSSQLRVLEVTLHSSYVLCGWALLLRGLQRLKLWVAGEAGVYLPLDGLAACRWLELAGIGGQGLVFGPAAAFPPALENLALIGHRGPAVPEQVSRLTRLESLRLQRAEYDAHGFGPLVPLGSSLQHLRIIGTAWPSCLSSLTALRALELTILDGGDGGSATGLHEALQRLSGLTGLWLQGFTTIPAAAFCLPQLAWLCVQPHATAEHNVAVSLLCGSVSRSLRRLVTTAALAQRSLPFLAAAERLELLHFLDPPRPPQPLQPDAFALQQSWDALWRWAERCATLRRFELSRPRPGAPPAPFFSDSQDWKLLDKCAHLAGRRPDMTVRSVDAWAYSDQPRRSLVPPKWW</sequence>
<dbReference type="Pfam" id="PF00646">
    <property type="entry name" value="F-box"/>
    <property type="match status" value="1"/>
</dbReference>
<dbReference type="InterPro" id="IPR013083">
    <property type="entry name" value="Znf_RING/FYVE/PHD"/>
</dbReference>
<dbReference type="Pfam" id="PF00569">
    <property type="entry name" value="ZZ"/>
    <property type="match status" value="1"/>
</dbReference>
<dbReference type="PROSITE" id="PS50135">
    <property type="entry name" value="ZF_ZZ_2"/>
    <property type="match status" value="1"/>
</dbReference>
<dbReference type="Gene3D" id="3.30.40.10">
    <property type="entry name" value="Zinc/RING finger domain, C3HC4 (zinc finger)"/>
    <property type="match status" value="2"/>
</dbReference>